<evidence type="ECO:0000256" key="20">
    <source>
        <dbReference type="RuleBase" id="RU004996"/>
    </source>
</evidence>
<evidence type="ECO:0000256" key="13">
    <source>
        <dbReference type="ARBA" id="ARBA00049473"/>
    </source>
</evidence>
<evidence type="ECO:0000313" key="23">
    <source>
        <dbReference type="Proteomes" id="UP000215413"/>
    </source>
</evidence>
<dbReference type="Proteomes" id="UP000215413">
    <property type="component" value="Unassembled WGS sequence"/>
</dbReference>
<dbReference type="InterPro" id="IPR055152">
    <property type="entry name" value="Transketolase-like_C_2"/>
</dbReference>
<comment type="cofactor">
    <cofactor evidence="3">
        <name>Co(2+)</name>
        <dbReference type="ChEBI" id="CHEBI:48828"/>
    </cofactor>
</comment>
<feature type="binding site" evidence="16">
    <location>
        <position position="516"/>
    </location>
    <ligand>
        <name>substrate</name>
    </ligand>
</feature>
<feature type="binding site" evidence="18">
    <location>
        <position position="185"/>
    </location>
    <ligand>
        <name>Mg(2+)</name>
        <dbReference type="ChEBI" id="CHEBI:18420"/>
    </ligand>
</feature>
<evidence type="ECO:0000256" key="14">
    <source>
        <dbReference type="NCBIfam" id="TIGR00232"/>
    </source>
</evidence>
<keyword evidence="9 18" id="KW-0479">Metal-binding</keyword>
<dbReference type="NCBIfam" id="TIGR00232">
    <property type="entry name" value="tktlase_bact"/>
    <property type="match status" value="1"/>
</dbReference>
<evidence type="ECO:0000256" key="8">
    <source>
        <dbReference type="ARBA" id="ARBA00022679"/>
    </source>
</evidence>
<keyword evidence="8 20" id="KW-0808">Transferase</keyword>
<reference evidence="23" key="1">
    <citation type="submission" date="2017-04" db="EMBL/GenBank/DDBJ databases">
        <title>Finegoldia magna isolated from orthopedic joint implant-associated infections.</title>
        <authorList>
            <person name="Bjorklund S."/>
            <person name="Bruggemann H."/>
            <person name="Jensen A."/>
            <person name="Hellmark B."/>
            <person name="Soderquist B."/>
        </authorList>
    </citation>
    <scope>NUCLEOTIDE SEQUENCE [LARGE SCALE GENOMIC DNA]</scope>
    <source>
        <strain evidence="23">CCUG 54800</strain>
    </source>
</reference>
<dbReference type="CDD" id="cd02012">
    <property type="entry name" value="TPP_TK"/>
    <property type="match status" value="1"/>
</dbReference>
<comment type="similarity">
    <text evidence="5 20">Belongs to the transketolase family.</text>
</comment>
<name>A0A233V5B5_FINMA</name>
<accession>A0A233V5B5</accession>
<feature type="domain" description="Transketolase-like pyrimidine-binding" evidence="21">
    <location>
        <begin position="350"/>
        <end position="522"/>
    </location>
</feature>
<evidence type="ECO:0000256" key="12">
    <source>
        <dbReference type="ARBA" id="ARBA00023052"/>
    </source>
</evidence>
<dbReference type="RefSeq" id="WP_094205705.1">
    <property type="nucleotide sequence ID" value="NZ_NDYC01000019.1"/>
</dbReference>
<feature type="binding site" evidence="18">
    <location>
        <position position="155"/>
    </location>
    <ligand>
        <name>Mg(2+)</name>
        <dbReference type="ChEBI" id="CHEBI:18420"/>
    </ligand>
</feature>
<comment type="cofactor">
    <cofactor evidence="1">
        <name>Ca(2+)</name>
        <dbReference type="ChEBI" id="CHEBI:29108"/>
    </cofactor>
</comment>
<dbReference type="FunFam" id="3.40.50.970:FF:000004">
    <property type="entry name" value="Transketolase"/>
    <property type="match status" value="1"/>
</dbReference>
<comment type="caution">
    <text evidence="22">The sequence shown here is derived from an EMBL/GenBank/DDBJ whole genome shotgun (WGS) entry which is preliminary data.</text>
</comment>
<evidence type="ECO:0000256" key="9">
    <source>
        <dbReference type="ARBA" id="ARBA00022723"/>
    </source>
</evidence>
<evidence type="ECO:0000256" key="17">
    <source>
        <dbReference type="PIRSR" id="PIRSR605478-3"/>
    </source>
</evidence>
<dbReference type="EMBL" id="NDYC01000019">
    <property type="protein sequence ID" value="OXZ27589.1"/>
    <property type="molecule type" value="Genomic_DNA"/>
</dbReference>
<dbReference type="SUPFAM" id="SSF52518">
    <property type="entry name" value="Thiamin diphosphate-binding fold (THDP-binding)"/>
    <property type="match status" value="2"/>
</dbReference>
<evidence type="ECO:0000256" key="1">
    <source>
        <dbReference type="ARBA" id="ARBA00001913"/>
    </source>
</evidence>
<proteinExistence type="inferred from homology"/>
<evidence type="ECO:0000256" key="5">
    <source>
        <dbReference type="ARBA" id="ARBA00007131"/>
    </source>
</evidence>
<dbReference type="AlphaFoldDB" id="A0A233V5B5"/>
<gene>
    <name evidence="22" type="ORF">B9N49_04485</name>
</gene>
<dbReference type="GO" id="GO:0046872">
    <property type="term" value="F:metal ion binding"/>
    <property type="evidence" value="ECO:0007669"/>
    <property type="project" value="UniProtKB-KW"/>
</dbReference>
<keyword evidence="10 20" id="KW-0106">Calcium</keyword>
<dbReference type="Pfam" id="PF00456">
    <property type="entry name" value="Transketolase_N"/>
    <property type="match status" value="1"/>
</dbReference>
<dbReference type="InterPro" id="IPR005475">
    <property type="entry name" value="Transketolase-like_Pyr-bd"/>
</dbReference>
<feature type="binding site" evidence="17">
    <location>
        <position position="259"/>
    </location>
    <ligand>
        <name>thiamine diphosphate</name>
        <dbReference type="ChEBI" id="CHEBI:58937"/>
    </ligand>
</feature>
<evidence type="ECO:0000256" key="4">
    <source>
        <dbReference type="ARBA" id="ARBA00002931"/>
    </source>
</evidence>
<evidence type="ECO:0000256" key="16">
    <source>
        <dbReference type="PIRSR" id="PIRSR605478-2"/>
    </source>
</evidence>
<feature type="binding site" evidence="16">
    <location>
        <position position="259"/>
    </location>
    <ligand>
        <name>substrate</name>
    </ligand>
</feature>
<evidence type="ECO:0000256" key="7">
    <source>
        <dbReference type="ARBA" id="ARBA00013152"/>
    </source>
</evidence>
<feature type="site" description="Important for catalytic activity" evidence="19">
    <location>
        <position position="259"/>
    </location>
</feature>
<evidence type="ECO:0000313" key="22">
    <source>
        <dbReference type="EMBL" id="OXZ27589.1"/>
    </source>
</evidence>
<keyword evidence="12 17" id="KW-0786">Thiamine pyrophosphate</keyword>
<comment type="function">
    <text evidence="4 20">Catalyzes the transfer of a two-carbon ketol group from a ketose donor to an aldose acceptor, via a covalent intermediate with the cofactor thiamine pyrophosphate.</text>
</comment>
<dbReference type="InterPro" id="IPR005474">
    <property type="entry name" value="Transketolase_N"/>
</dbReference>
<feature type="binding site" evidence="16">
    <location>
        <position position="26"/>
    </location>
    <ligand>
        <name>substrate</name>
    </ligand>
</feature>
<dbReference type="FunFam" id="3.40.50.970:FF:000045">
    <property type="entry name" value="Transketolase"/>
    <property type="match status" value="1"/>
</dbReference>
<keyword evidence="11 18" id="KW-0460">Magnesium</keyword>
<evidence type="ECO:0000256" key="11">
    <source>
        <dbReference type="ARBA" id="ARBA00022842"/>
    </source>
</evidence>
<dbReference type="PANTHER" id="PTHR43522:SF10">
    <property type="entry name" value="TRANSKETOLASE"/>
    <property type="match status" value="1"/>
</dbReference>
<organism evidence="22 23">
    <name type="scientific">Finegoldia magna</name>
    <name type="common">Peptostreptococcus magnus</name>
    <dbReference type="NCBI Taxonomy" id="1260"/>
    <lineage>
        <taxon>Bacteria</taxon>
        <taxon>Bacillati</taxon>
        <taxon>Bacillota</taxon>
        <taxon>Tissierellia</taxon>
        <taxon>Tissierellales</taxon>
        <taxon>Peptoniphilaceae</taxon>
        <taxon>Finegoldia</taxon>
    </lineage>
</organism>
<feature type="binding site" evidence="16">
    <location>
        <position position="353"/>
    </location>
    <ligand>
        <name>substrate</name>
    </ligand>
</feature>
<dbReference type="InterPro" id="IPR020826">
    <property type="entry name" value="Transketolase_BS"/>
</dbReference>
<dbReference type="PROSITE" id="PS00802">
    <property type="entry name" value="TRANSKETOLASE_2"/>
    <property type="match status" value="1"/>
</dbReference>
<dbReference type="Pfam" id="PF02779">
    <property type="entry name" value="Transket_pyr"/>
    <property type="match status" value="1"/>
</dbReference>
<dbReference type="InterPro" id="IPR029061">
    <property type="entry name" value="THDP-binding"/>
</dbReference>
<feature type="active site" description="Proton donor" evidence="15">
    <location>
        <position position="407"/>
    </location>
</feature>
<feature type="binding site" evidence="17">
    <location>
        <position position="156"/>
    </location>
    <ligand>
        <name>thiamine diphosphate</name>
        <dbReference type="ChEBI" id="CHEBI:58937"/>
    </ligand>
</feature>
<evidence type="ECO:0000256" key="2">
    <source>
        <dbReference type="ARBA" id="ARBA00001936"/>
    </source>
</evidence>
<evidence type="ECO:0000256" key="15">
    <source>
        <dbReference type="PIRSR" id="PIRSR605478-1"/>
    </source>
</evidence>
<evidence type="ECO:0000256" key="18">
    <source>
        <dbReference type="PIRSR" id="PIRSR605478-4"/>
    </source>
</evidence>
<feature type="binding site" evidence="16">
    <location>
        <position position="380"/>
    </location>
    <ligand>
        <name>substrate</name>
    </ligand>
</feature>
<feature type="site" description="Important for catalytic activity" evidence="19">
    <location>
        <position position="26"/>
    </location>
</feature>
<dbReference type="GO" id="GO:0004802">
    <property type="term" value="F:transketolase activity"/>
    <property type="evidence" value="ECO:0007669"/>
    <property type="project" value="UniProtKB-UniRule"/>
</dbReference>
<dbReference type="InterPro" id="IPR033247">
    <property type="entry name" value="Transketolase_fam"/>
</dbReference>
<comment type="cofactor">
    <cofactor evidence="2">
        <name>Mn(2+)</name>
        <dbReference type="ChEBI" id="CHEBI:29035"/>
    </cofactor>
</comment>
<feature type="binding site" evidence="16">
    <location>
        <position position="469"/>
    </location>
    <ligand>
        <name>substrate</name>
    </ligand>
</feature>
<dbReference type="Gene3D" id="3.40.50.970">
    <property type="match status" value="2"/>
</dbReference>
<comment type="catalytic activity">
    <reaction evidence="13 20">
        <text>D-sedoheptulose 7-phosphate + D-glyceraldehyde 3-phosphate = aldehydo-D-ribose 5-phosphate + D-xylulose 5-phosphate</text>
        <dbReference type="Rhea" id="RHEA:10508"/>
        <dbReference type="ChEBI" id="CHEBI:57483"/>
        <dbReference type="ChEBI" id="CHEBI:57737"/>
        <dbReference type="ChEBI" id="CHEBI:58273"/>
        <dbReference type="ChEBI" id="CHEBI:59776"/>
        <dbReference type="EC" id="2.2.1.1"/>
    </reaction>
</comment>
<dbReference type="InterPro" id="IPR005478">
    <property type="entry name" value="Transketolase_bac-like"/>
</dbReference>
<comment type="cofactor">
    <cofactor evidence="20">
        <name>Mg(2+)</name>
        <dbReference type="ChEBI" id="CHEBI:18420"/>
    </cofactor>
    <cofactor evidence="20">
        <name>Ca(2+)</name>
        <dbReference type="ChEBI" id="CHEBI:29108"/>
    </cofactor>
    <cofactor evidence="20">
        <name>Mn(2+)</name>
        <dbReference type="ChEBI" id="CHEBI:29035"/>
    </cofactor>
    <cofactor evidence="20">
        <name>Co(2+)</name>
        <dbReference type="ChEBI" id="CHEBI:48828"/>
    </cofactor>
    <text evidence="20">Binds 1 Mg(2+) ion per subunit. Can also utilize other divalent metal cations, such as Ca(2+), Mn(2+) and Co(2+).</text>
</comment>
<dbReference type="SMART" id="SM00861">
    <property type="entry name" value="Transket_pyr"/>
    <property type="match status" value="1"/>
</dbReference>
<evidence type="ECO:0000259" key="21">
    <source>
        <dbReference type="SMART" id="SM00861"/>
    </source>
</evidence>
<dbReference type="PROSITE" id="PS00801">
    <property type="entry name" value="TRANSKETOLASE_1"/>
    <property type="match status" value="1"/>
</dbReference>
<dbReference type="Gene3D" id="3.40.50.920">
    <property type="match status" value="1"/>
</dbReference>
<dbReference type="InterPro" id="IPR049557">
    <property type="entry name" value="Transketolase_CS"/>
</dbReference>
<feature type="binding site" evidence="16">
    <location>
        <position position="465"/>
    </location>
    <ligand>
        <name>substrate</name>
    </ligand>
</feature>
<comment type="cofactor">
    <cofactor evidence="18">
        <name>Mg(2+)</name>
        <dbReference type="ChEBI" id="CHEBI:18420"/>
    </cofactor>
    <text evidence="18">Binds 1 Mg(2+) ion per subunit. Can also utilize other divalent metal cations, such as Ca(2+), Mn(2+) and Co(2+).</text>
</comment>
<feature type="binding site" evidence="16">
    <location>
        <position position="457"/>
    </location>
    <ligand>
        <name>substrate</name>
    </ligand>
</feature>
<dbReference type="FunFam" id="3.40.50.920:FF:000003">
    <property type="entry name" value="Transketolase"/>
    <property type="match status" value="1"/>
</dbReference>
<evidence type="ECO:0000256" key="10">
    <source>
        <dbReference type="ARBA" id="ARBA00022837"/>
    </source>
</evidence>
<dbReference type="InterPro" id="IPR009014">
    <property type="entry name" value="Transketo_C/PFOR_II"/>
</dbReference>
<sequence length="655" mass="73305">MDKKQLAINTIRLLSVEMIQKANSGHPGLPLGASPMTFTLFNDIMHFSPKHSDWINRDRFILSAGHGSAMLYSLLHLFGFGITVDDLKEFRQYNSLTPGHPEYLHTKGIDATTGPLGQGLSMAVGMAIAQEYMASQFNTENHKIFDNYTYTIVGDGCLQEGITNEASSIAGSLKLSKLICLYDSNNITIEGDTKNIFSENVRARYEALGWDTYFVEDGNDIEKIRETIELAKTTDKPSFIEIKTKIGYGSVVEGSAKAHGAPIGADNIPSLKEKLGLDFTEEFYIPQEVKELFAQSTSEKEKYYSEWESMFEDYKHTHKDLYDKLMKFLSKEIDEEYLTSKEFTSFEKDDATRSYSHVLLNRLKDKQLNIVGGSADLAPSNKTFMDGLDVFTQTNRSGRNIQFGVREHAMAAITNGISLYGGLIPYCATFMIFSDYLKPAMRLSSLMKRQVLYILTHDSIGVGEDGPTHEPIEQLAMLRTIPNLNTIRPADGFETSMAYKIALENKETPTALVLSRQKLVNLKETNEQALKGGYILKKQESPDLVIIATGSEVKLALDASEALEKEGVKAQVVSMMCQEIFDKQDQEYKDSVIPKNVEKRVSIECLSTYGWQKYTGLSGLNIGIDEFGMSAPGSKIMDHFGFTAEKIVEKIKQYL</sequence>
<dbReference type="GO" id="GO:0005829">
    <property type="term" value="C:cytosol"/>
    <property type="evidence" value="ECO:0007669"/>
    <property type="project" value="TreeGrafter"/>
</dbReference>
<dbReference type="GO" id="GO:0006098">
    <property type="term" value="P:pentose-phosphate shunt"/>
    <property type="evidence" value="ECO:0007669"/>
    <property type="project" value="TreeGrafter"/>
</dbReference>
<feature type="binding site" evidence="17">
    <location>
        <position position="433"/>
    </location>
    <ligand>
        <name>thiamine diphosphate</name>
        <dbReference type="ChEBI" id="CHEBI:58937"/>
    </ligand>
</feature>
<comment type="cofactor">
    <cofactor evidence="17">
        <name>thiamine diphosphate</name>
        <dbReference type="ChEBI" id="CHEBI:58937"/>
    </cofactor>
    <text evidence="17">Binds 1 thiamine pyrophosphate per subunit. During the reaction, the substrate forms a covalent intermediate with the cofactor.</text>
</comment>
<protein>
    <recommendedName>
        <fullName evidence="7 14">Transketolase</fullName>
        <ecNumber evidence="7 14">2.2.1.1</ecNumber>
    </recommendedName>
</protein>
<feature type="binding site" evidence="17">
    <location>
        <position position="185"/>
    </location>
    <ligand>
        <name>thiamine diphosphate</name>
        <dbReference type="ChEBI" id="CHEBI:58937"/>
    </ligand>
</feature>
<dbReference type="CDD" id="cd07033">
    <property type="entry name" value="TPP_PYR_DXS_TK_like"/>
    <property type="match status" value="1"/>
</dbReference>
<dbReference type="SUPFAM" id="SSF52922">
    <property type="entry name" value="TK C-terminal domain-like"/>
    <property type="match status" value="1"/>
</dbReference>
<evidence type="ECO:0000256" key="19">
    <source>
        <dbReference type="PIRSR" id="PIRSR605478-5"/>
    </source>
</evidence>
<dbReference type="Pfam" id="PF22613">
    <property type="entry name" value="Transketolase_C_1"/>
    <property type="match status" value="1"/>
</dbReference>
<dbReference type="PANTHER" id="PTHR43522">
    <property type="entry name" value="TRANSKETOLASE"/>
    <property type="match status" value="1"/>
</dbReference>
<evidence type="ECO:0000256" key="3">
    <source>
        <dbReference type="ARBA" id="ARBA00001941"/>
    </source>
</evidence>
<feature type="binding site" evidence="18">
    <location>
        <position position="187"/>
    </location>
    <ligand>
        <name>Mg(2+)</name>
        <dbReference type="ChEBI" id="CHEBI:18420"/>
    </ligand>
</feature>
<dbReference type="EC" id="2.2.1.1" evidence="7 14"/>
<feature type="binding site" evidence="17">
    <location>
        <begin position="114"/>
        <end position="116"/>
    </location>
    <ligand>
        <name>thiamine diphosphate</name>
        <dbReference type="ChEBI" id="CHEBI:58937"/>
    </ligand>
</feature>
<evidence type="ECO:0000256" key="6">
    <source>
        <dbReference type="ARBA" id="ARBA00011738"/>
    </source>
</evidence>
<comment type="subunit">
    <text evidence="6 20">Homodimer.</text>
</comment>
<feature type="binding site" evidence="17">
    <location>
        <position position="66"/>
    </location>
    <ligand>
        <name>thiamine diphosphate</name>
        <dbReference type="ChEBI" id="CHEBI:58937"/>
    </ligand>
</feature>